<evidence type="ECO:0000313" key="10">
    <source>
        <dbReference type="EMBL" id="MFB9645512.1"/>
    </source>
</evidence>
<feature type="domain" description="ABC transporter" evidence="9">
    <location>
        <begin position="265"/>
        <end position="504"/>
    </location>
</feature>
<keyword evidence="2" id="KW-1003">Cell membrane</keyword>
<dbReference type="PANTHER" id="PTHR43790">
    <property type="entry name" value="CARBOHYDRATE TRANSPORT ATP-BINDING PROTEIN MG119-RELATED"/>
    <property type="match status" value="1"/>
</dbReference>
<organism evidence="10 11">
    <name type="scientific">Microbacterium terregens</name>
    <dbReference type="NCBI Taxonomy" id="69363"/>
    <lineage>
        <taxon>Bacteria</taxon>
        <taxon>Bacillati</taxon>
        <taxon>Actinomycetota</taxon>
        <taxon>Actinomycetes</taxon>
        <taxon>Micrococcales</taxon>
        <taxon>Microbacteriaceae</taxon>
        <taxon>Microbacterium</taxon>
    </lineage>
</organism>
<keyword evidence="7" id="KW-1278">Translocase</keyword>
<keyword evidence="3" id="KW-0762">Sugar transport</keyword>
<protein>
    <submittedName>
        <fullName evidence="10">Sugar ABC transporter ATP-binding protein</fullName>
    </submittedName>
</protein>
<dbReference type="CDD" id="cd03216">
    <property type="entry name" value="ABC_Carb_Monos_I"/>
    <property type="match status" value="1"/>
</dbReference>
<evidence type="ECO:0000256" key="2">
    <source>
        <dbReference type="ARBA" id="ARBA00022475"/>
    </source>
</evidence>
<dbReference type="RefSeq" id="WP_344714655.1">
    <property type="nucleotide sequence ID" value="NZ_BAAAWH010000001.1"/>
</dbReference>
<accession>A0ABV5SZF1</accession>
<evidence type="ECO:0000256" key="6">
    <source>
        <dbReference type="ARBA" id="ARBA00022840"/>
    </source>
</evidence>
<evidence type="ECO:0000259" key="9">
    <source>
        <dbReference type="PROSITE" id="PS50893"/>
    </source>
</evidence>
<dbReference type="InterPro" id="IPR050107">
    <property type="entry name" value="ABC_carbohydrate_import_ATPase"/>
</dbReference>
<dbReference type="GO" id="GO:0005524">
    <property type="term" value="F:ATP binding"/>
    <property type="evidence" value="ECO:0007669"/>
    <property type="project" value="UniProtKB-KW"/>
</dbReference>
<keyword evidence="1" id="KW-0813">Transport</keyword>
<gene>
    <name evidence="10" type="ORF">ACFFPJ_06855</name>
</gene>
<reference evidence="10 11" key="1">
    <citation type="submission" date="2024-09" db="EMBL/GenBank/DDBJ databases">
        <authorList>
            <person name="Sun Q."/>
            <person name="Mori K."/>
        </authorList>
    </citation>
    <scope>NUCLEOTIDE SEQUENCE [LARGE SCALE GENOMIC DNA]</scope>
    <source>
        <strain evidence="10 11">JCM 1342</strain>
    </source>
</reference>
<evidence type="ECO:0000313" key="11">
    <source>
        <dbReference type="Proteomes" id="UP001589611"/>
    </source>
</evidence>
<dbReference type="InterPro" id="IPR003593">
    <property type="entry name" value="AAA+_ATPase"/>
</dbReference>
<evidence type="ECO:0000256" key="5">
    <source>
        <dbReference type="ARBA" id="ARBA00022741"/>
    </source>
</evidence>
<dbReference type="PROSITE" id="PS50893">
    <property type="entry name" value="ABC_TRANSPORTER_2"/>
    <property type="match status" value="2"/>
</dbReference>
<name>A0ABV5SZF1_9MICO</name>
<dbReference type="PROSITE" id="PS00211">
    <property type="entry name" value="ABC_TRANSPORTER_1"/>
    <property type="match status" value="1"/>
</dbReference>
<dbReference type="InterPro" id="IPR017871">
    <property type="entry name" value="ABC_transporter-like_CS"/>
</dbReference>
<keyword evidence="11" id="KW-1185">Reference proteome</keyword>
<dbReference type="CDD" id="cd03215">
    <property type="entry name" value="ABC_Carb_Monos_II"/>
    <property type="match status" value="1"/>
</dbReference>
<dbReference type="Pfam" id="PF00005">
    <property type="entry name" value="ABC_tran"/>
    <property type="match status" value="2"/>
</dbReference>
<sequence length="510" mass="53298">MPTDPARTVVPQLRVELRGVGKSFGGVPVLSDIDLVIEPGLVHALVGENGAGKSTLSKIIAGVHSADRGSMLVNDEGVSFSSPREALDRGIATIAQELALVPALSVAENVYLGREPRAAGFVDRRALARSFAELADRTGFDLPADVPAGSLRTADQQKVEILRALARGSSLIIMDEPTAALSGEDMRLLHGIVRQLAASGHSVLLISHFLGEVLELADTVTILRDGRLIRTGPAAAESETSLIEGMLGRSLGAIFPDKPEAPGGDAQEALIVTDLTAPGVHGVSLSVRAGEIVGLAGLVGAGRSEIAHAIYGATRRSDGDVVVGGVSASASISGSLRKGIFLIPESRKDQGLVPGRPVRQNVTLSNLHAVASAGWVKTSAERTVARRLLERVRVSGDDRRNVSALSGGNQQKVLFARALQRSRKVLIADEPTRGVDVGSRRAIYDLIVDQAGQGVGVLVISSDVEELLGLAHRIVVIRGGRVAAELAGDDMTETNILTAAFSDPITSELT</sequence>
<dbReference type="Proteomes" id="UP001589611">
    <property type="component" value="Unassembled WGS sequence"/>
</dbReference>
<comment type="caution">
    <text evidence="10">The sequence shown here is derived from an EMBL/GenBank/DDBJ whole genome shotgun (WGS) entry which is preliminary data.</text>
</comment>
<feature type="domain" description="ABC transporter" evidence="9">
    <location>
        <begin position="15"/>
        <end position="250"/>
    </location>
</feature>
<evidence type="ECO:0000256" key="8">
    <source>
        <dbReference type="ARBA" id="ARBA00023136"/>
    </source>
</evidence>
<dbReference type="InterPro" id="IPR027417">
    <property type="entry name" value="P-loop_NTPase"/>
</dbReference>
<keyword evidence="8" id="KW-0472">Membrane</keyword>
<dbReference type="InterPro" id="IPR003439">
    <property type="entry name" value="ABC_transporter-like_ATP-bd"/>
</dbReference>
<dbReference type="SMART" id="SM00382">
    <property type="entry name" value="AAA"/>
    <property type="match status" value="2"/>
</dbReference>
<dbReference type="PANTHER" id="PTHR43790:SF3">
    <property type="entry name" value="D-ALLOSE IMPORT ATP-BINDING PROTEIN ALSA-RELATED"/>
    <property type="match status" value="1"/>
</dbReference>
<proteinExistence type="predicted"/>
<dbReference type="EMBL" id="JBHMBE010000002">
    <property type="protein sequence ID" value="MFB9645512.1"/>
    <property type="molecule type" value="Genomic_DNA"/>
</dbReference>
<keyword evidence="4" id="KW-0677">Repeat</keyword>
<keyword evidence="6 10" id="KW-0067">ATP-binding</keyword>
<evidence type="ECO:0000256" key="1">
    <source>
        <dbReference type="ARBA" id="ARBA00022448"/>
    </source>
</evidence>
<evidence type="ECO:0000256" key="4">
    <source>
        <dbReference type="ARBA" id="ARBA00022737"/>
    </source>
</evidence>
<keyword evidence="5" id="KW-0547">Nucleotide-binding</keyword>
<evidence type="ECO:0000256" key="3">
    <source>
        <dbReference type="ARBA" id="ARBA00022597"/>
    </source>
</evidence>
<dbReference type="SUPFAM" id="SSF52540">
    <property type="entry name" value="P-loop containing nucleoside triphosphate hydrolases"/>
    <property type="match status" value="2"/>
</dbReference>
<dbReference type="Gene3D" id="3.40.50.300">
    <property type="entry name" value="P-loop containing nucleotide triphosphate hydrolases"/>
    <property type="match status" value="2"/>
</dbReference>
<evidence type="ECO:0000256" key="7">
    <source>
        <dbReference type="ARBA" id="ARBA00022967"/>
    </source>
</evidence>